<feature type="non-terminal residue" evidence="2">
    <location>
        <position position="134"/>
    </location>
</feature>
<evidence type="ECO:0000313" key="2">
    <source>
        <dbReference type="EMBL" id="GAI03947.1"/>
    </source>
</evidence>
<dbReference type="PANTHER" id="PTHR34295">
    <property type="entry name" value="BIOTIN TRANSPORTER BIOY"/>
    <property type="match status" value="1"/>
</dbReference>
<evidence type="ECO:0008006" key="3">
    <source>
        <dbReference type="Google" id="ProtNLM"/>
    </source>
</evidence>
<proteinExistence type="predicted"/>
<dbReference type="EMBL" id="BARV01007132">
    <property type="protein sequence ID" value="GAI03947.1"/>
    <property type="molecule type" value="Genomic_DNA"/>
</dbReference>
<dbReference type="InterPro" id="IPR003784">
    <property type="entry name" value="BioY"/>
</dbReference>
<keyword evidence="1" id="KW-0812">Transmembrane</keyword>
<dbReference type="Gene3D" id="1.10.1760.20">
    <property type="match status" value="1"/>
</dbReference>
<dbReference type="PANTHER" id="PTHR34295:SF1">
    <property type="entry name" value="BIOTIN TRANSPORTER BIOY"/>
    <property type="match status" value="1"/>
</dbReference>
<keyword evidence="1" id="KW-1133">Transmembrane helix</keyword>
<dbReference type="GO" id="GO:0005886">
    <property type="term" value="C:plasma membrane"/>
    <property type="evidence" value="ECO:0007669"/>
    <property type="project" value="InterPro"/>
</dbReference>
<dbReference type="AlphaFoldDB" id="X1KA93"/>
<protein>
    <recommendedName>
        <fullName evidence="3">Biotin transporter BioY</fullName>
    </recommendedName>
</protein>
<feature type="transmembrane region" description="Helical" evidence="1">
    <location>
        <begin position="25"/>
        <end position="45"/>
    </location>
</feature>
<feature type="transmembrane region" description="Helical" evidence="1">
    <location>
        <begin position="110"/>
        <end position="129"/>
    </location>
</feature>
<name>X1KA93_9ZZZZ</name>
<sequence>MAVAVVDRYKDIRYRVVKWRSEASLVYKIIFALSMACFTGLAAQVRVPLPWTPIPITGQTFAVLLSGILLGRWYGGLSQVFYIGAGAAGLPWFAGWSGGISHLLGPTGGYLIGFILAALFLGHFVDRYIRARSF</sequence>
<feature type="transmembrane region" description="Helical" evidence="1">
    <location>
        <begin position="51"/>
        <end position="73"/>
    </location>
</feature>
<dbReference type="Pfam" id="PF02632">
    <property type="entry name" value="BioY"/>
    <property type="match status" value="1"/>
</dbReference>
<reference evidence="2" key="1">
    <citation type="journal article" date="2014" name="Front. Microbiol.">
        <title>High frequency of phylogenetically diverse reductive dehalogenase-homologous genes in deep subseafloor sedimentary metagenomes.</title>
        <authorList>
            <person name="Kawai M."/>
            <person name="Futagami T."/>
            <person name="Toyoda A."/>
            <person name="Takaki Y."/>
            <person name="Nishi S."/>
            <person name="Hori S."/>
            <person name="Arai W."/>
            <person name="Tsubouchi T."/>
            <person name="Morono Y."/>
            <person name="Uchiyama I."/>
            <person name="Ito T."/>
            <person name="Fujiyama A."/>
            <person name="Inagaki F."/>
            <person name="Takami H."/>
        </authorList>
    </citation>
    <scope>NUCLEOTIDE SEQUENCE</scope>
    <source>
        <strain evidence="2">Expedition CK06-06</strain>
    </source>
</reference>
<dbReference type="GO" id="GO:0015225">
    <property type="term" value="F:biotin transmembrane transporter activity"/>
    <property type="evidence" value="ECO:0007669"/>
    <property type="project" value="InterPro"/>
</dbReference>
<feature type="transmembrane region" description="Helical" evidence="1">
    <location>
        <begin position="80"/>
        <end position="104"/>
    </location>
</feature>
<keyword evidence="1" id="KW-0472">Membrane</keyword>
<accession>X1KA93</accession>
<organism evidence="2">
    <name type="scientific">marine sediment metagenome</name>
    <dbReference type="NCBI Taxonomy" id="412755"/>
    <lineage>
        <taxon>unclassified sequences</taxon>
        <taxon>metagenomes</taxon>
        <taxon>ecological metagenomes</taxon>
    </lineage>
</organism>
<comment type="caution">
    <text evidence="2">The sequence shown here is derived from an EMBL/GenBank/DDBJ whole genome shotgun (WGS) entry which is preliminary data.</text>
</comment>
<gene>
    <name evidence="2" type="ORF">S06H3_14570</name>
</gene>
<evidence type="ECO:0000256" key="1">
    <source>
        <dbReference type="SAM" id="Phobius"/>
    </source>
</evidence>